<dbReference type="InterPro" id="IPR050983">
    <property type="entry name" value="GST_Omega/HSP26"/>
</dbReference>
<dbReference type="GeneID" id="64973120"/>
<dbReference type="PANTHER" id="PTHR43968">
    <property type="match status" value="1"/>
</dbReference>
<dbReference type="PROSITE" id="PS50404">
    <property type="entry name" value="GST_NTER"/>
    <property type="match status" value="1"/>
</dbReference>
<evidence type="ECO:0000313" key="3">
    <source>
        <dbReference type="EMBL" id="BCS23115.1"/>
    </source>
</evidence>
<keyword evidence="1" id="KW-0732">Signal</keyword>
<feature type="signal peptide" evidence="1">
    <location>
        <begin position="1"/>
        <end position="16"/>
    </location>
</feature>
<accession>A0A7R7XKN2</accession>
<dbReference type="RefSeq" id="XP_041555309.1">
    <property type="nucleotide sequence ID" value="XM_041702533.1"/>
</dbReference>
<proteinExistence type="predicted"/>
<dbReference type="InterPro" id="IPR036249">
    <property type="entry name" value="Thioredoxin-like_sf"/>
</dbReference>
<feature type="chain" id="PRO_5031503826" description="GST N-terminal domain-containing protein" evidence="1">
    <location>
        <begin position="17"/>
        <end position="314"/>
    </location>
</feature>
<keyword evidence="4" id="KW-1185">Reference proteome</keyword>
<dbReference type="SUPFAM" id="SSF47616">
    <property type="entry name" value="GST C-terminal domain-like"/>
    <property type="match status" value="1"/>
</dbReference>
<dbReference type="AlphaFoldDB" id="A0A7R7XKN2"/>
<evidence type="ECO:0000313" key="4">
    <source>
        <dbReference type="Proteomes" id="UP000654913"/>
    </source>
</evidence>
<dbReference type="KEGG" id="apuu:APUU_31340A"/>
<dbReference type="CDD" id="cd00570">
    <property type="entry name" value="GST_N_family"/>
    <property type="match status" value="1"/>
</dbReference>
<evidence type="ECO:0000259" key="2">
    <source>
        <dbReference type="PROSITE" id="PS50404"/>
    </source>
</evidence>
<evidence type="ECO:0000256" key="1">
    <source>
        <dbReference type="SAM" id="SignalP"/>
    </source>
</evidence>
<gene>
    <name evidence="3" type="ORF">APUU_31340A</name>
</gene>
<dbReference type="PANTHER" id="PTHR43968:SF8">
    <property type="entry name" value="S-TRANSFERASE, PUTATIVE (AFU_ORTHOLOGUE AFUA_2G00590)-RELATED"/>
    <property type="match status" value="1"/>
</dbReference>
<sequence>MALVIISIILAADTTAVIRSPQEGKVGERQQPLGSSLDFKAKHPIVIIAGGIDTISIRNQSLAYIPLFLPLLLVLHHPPSTMAPKIILYTNHICPWAHRAHIALKELGLEYEEVIIDLDTPREPWYLEVNPRGLVPTISYNGTIIPESGIVAQLLADAHPSHLLPPSNIEAGAIQRAQVAFFVDTFFSKLLPLVFGAQKATDEEQPAATEAIVAGIEKNDIEGLLYPAGSGSGPFFHGAEKLTQVEVLTGSFLLRLLSFHKYGLLAPEFPGLLEKRAPKFLQWAKAVVAQESVNYIWDEKKVGTRSAARFKPKN</sequence>
<dbReference type="InterPro" id="IPR036282">
    <property type="entry name" value="Glutathione-S-Trfase_C_sf"/>
</dbReference>
<organism evidence="3 4">
    <name type="scientific">Aspergillus puulaauensis</name>
    <dbReference type="NCBI Taxonomy" id="1220207"/>
    <lineage>
        <taxon>Eukaryota</taxon>
        <taxon>Fungi</taxon>
        <taxon>Dikarya</taxon>
        <taxon>Ascomycota</taxon>
        <taxon>Pezizomycotina</taxon>
        <taxon>Eurotiomycetes</taxon>
        <taxon>Eurotiomycetidae</taxon>
        <taxon>Eurotiales</taxon>
        <taxon>Aspergillaceae</taxon>
        <taxon>Aspergillus</taxon>
    </lineage>
</organism>
<protein>
    <recommendedName>
        <fullName evidence="2">GST N-terminal domain-containing protein</fullName>
    </recommendedName>
</protein>
<dbReference type="SUPFAM" id="SSF52833">
    <property type="entry name" value="Thioredoxin-like"/>
    <property type="match status" value="1"/>
</dbReference>
<dbReference type="PROSITE" id="PS51354">
    <property type="entry name" value="GLUTAREDOXIN_2"/>
    <property type="match status" value="1"/>
</dbReference>
<dbReference type="SFLD" id="SFLDG00358">
    <property type="entry name" value="Main_(cytGST)"/>
    <property type="match status" value="1"/>
</dbReference>
<dbReference type="EMBL" id="AP024445">
    <property type="protein sequence ID" value="BCS23115.1"/>
    <property type="molecule type" value="Genomic_DNA"/>
</dbReference>
<reference evidence="3" key="2">
    <citation type="submission" date="2021-02" db="EMBL/GenBank/DDBJ databases">
        <title>Aspergillus puulaauensis MK2 genome sequence.</title>
        <authorList>
            <person name="Futagami T."/>
            <person name="Mori K."/>
            <person name="Kadooka C."/>
            <person name="Tanaka T."/>
        </authorList>
    </citation>
    <scope>NUCLEOTIDE SEQUENCE</scope>
    <source>
        <strain evidence="3">MK2</strain>
    </source>
</reference>
<dbReference type="Gene3D" id="3.40.30.10">
    <property type="entry name" value="Glutaredoxin"/>
    <property type="match status" value="1"/>
</dbReference>
<dbReference type="InterPro" id="IPR040079">
    <property type="entry name" value="Glutathione_S-Trfase"/>
</dbReference>
<dbReference type="Gene3D" id="1.20.1050.10">
    <property type="match status" value="1"/>
</dbReference>
<dbReference type="SFLD" id="SFLDS00019">
    <property type="entry name" value="Glutathione_Transferase_(cytos"/>
    <property type="match status" value="1"/>
</dbReference>
<dbReference type="Pfam" id="PF13409">
    <property type="entry name" value="GST_N_2"/>
    <property type="match status" value="1"/>
</dbReference>
<name>A0A7R7XKN2_9EURO</name>
<dbReference type="InterPro" id="IPR004045">
    <property type="entry name" value="Glutathione_S-Trfase_N"/>
</dbReference>
<feature type="domain" description="GST N-terminal" evidence="2">
    <location>
        <begin position="84"/>
        <end position="163"/>
    </location>
</feature>
<dbReference type="OrthoDB" id="202840at2759"/>
<dbReference type="Proteomes" id="UP000654913">
    <property type="component" value="Chromosome 3"/>
</dbReference>
<dbReference type="GO" id="GO:0005737">
    <property type="term" value="C:cytoplasm"/>
    <property type="evidence" value="ECO:0007669"/>
    <property type="project" value="TreeGrafter"/>
</dbReference>
<reference evidence="3" key="1">
    <citation type="submission" date="2021-01" db="EMBL/GenBank/DDBJ databases">
        <authorList>
            <consortium name="Aspergillus puulaauensis MK2 genome sequencing consortium"/>
            <person name="Kazuki M."/>
            <person name="Futagami T."/>
        </authorList>
    </citation>
    <scope>NUCLEOTIDE SEQUENCE</scope>
    <source>
        <strain evidence="3">MK2</strain>
    </source>
</reference>